<name>A0A840YZK9_9SPHN</name>
<reference evidence="1 2" key="1">
    <citation type="submission" date="2020-08" db="EMBL/GenBank/DDBJ databases">
        <title>Genomic Encyclopedia of Type Strains, Phase IV (KMG-IV): sequencing the most valuable type-strain genomes for metagenomic binning, comparative biology and taxonomic classification.</title>
        <authorList>
            <person name="Goeker M."/>
        </authorList>
    </citation>
    <scope>NUCLEOTIDE SEQUENCE [LARGE SCALE GENOMIC DNA]</scope>
    <source>
        <strain evidence="1 2">DSM 27203</strain>
    </source>
</reference>
<dbReference type="GO" id="GO:0016787">
    <property type="term" value="F:hydrolase activity"/>
    <property type="evidence" value="ECO:0007669"/>
    <property type="project" value="UniProtKB-KW"/>
</dbReference>
<evidence type="ECO:0000313" key="2">
    <source>
        <dbReference type="Proteomes" id="UP000554342"/>
    </source>
</evidence>
<dbReference type="InterPro" id="IPR029033">
    <property type="entry name" value="His_PPase_superfam"/>
</dbReference>
<accession>A0A840YZK9</accession>
<keyword evidence="2" id="KW-1185">Reference proteome</keyword>
<keyword evidence="1" id="KW-0378">Hydrolase</keyword>
<sequence length="180" mass="19846">MKTLNLLRHAKSGWDDAITRDFDRPLNDKGKRAAAVMGRHLRGLPVRFERLVASPALRVVQTLEHFAAAYGDMPSPEWNRQVYLASVDTLLDVIHALPEETDSVLLAGHNPGLEDLILTLVPDAPGQPLRDAVELKFPTGSFAEIRFDGDRWADVLAGRGALGRFVRPRDVDPSLGPNLP</sequence>
<protein>
    <submittedName>
        <fullName evidence="1">Phosphohistidine phosphatase</fullName>
        <ecNumber evidence="1">3.1.3.-</ecNumber>
    </submittedName>
</protein>
<dbReference type="PANTHER" id="PTHR47623:SF1">
    <property type="entry name" value="OS09G0287300 PROTEIN"/>
    <property type="match status" value="1"/>
</dbReference>
<dbReference type="Gene3D" id="3.40.50.1240">
    <property type="entry name" value="Phosphoglycerate mutase-like"/>
    <property type="match status" value="1"/>
</dbReference>
<proteinExistence type="predicted"/>
<comment type="caution">
    <text evidence="1">The sequence shown here is derived from an EMBL/GenBank/DDBJ whole genome shotgun (WGS) entry which is preliminary data.</text>
</comment>
<dbReference type="SUPFAM" id="SSF53254">
    <property type="entry name" value="Phosphoglycerate mutase-like"/>
    <property type="match status" value="1"/>
</dbReference>
<dbReference type="EC" id="3.1.3.-" evidence="1"/>
<dbReference type="Proteomes" id="UP000554342">
    <property type="component" value="Unassembled WGS sequence"/>
</dbReference>
<gene>
    <name evidence="1" type="ORF">FHR23_002076</name>
</gene>
<evidence type="ECO:0000313" key="1">
    <source>
        <dbReference type="EMBL" id="MBB5719138.1"/>
    </source>
</evidence>
<dbReference type="PANTHER" id="PTHR47623">
    <property type="entry name" value="OS09G0287300 PROTEIN"/>
    <property type="match status" value="1"/>
</dbReference>
<dbReference type="AlphaFoldDB" id="A0A840YZK9"/>
<dbReference type="EMBL" id="JACIJI010000003">
    <property type="protein sequence ID" value="MBB5719138.1"/>
    <property type="molecule type" value="Genomic_DNA"/>
</dbReference>
<dbReference type="InterPro" id="IPR013078">
    <property type="entry name" value="His_Pase_superF_clade-1"/>
</dbReference>
<dbReference type="CDD" id="cd07067">
    <property type="entry name" value="HP_PGM_like"/>
    <property type="match status" value="1"/>
</dbReference>
<dbReference type="Pfam" id="PF00300">
    <property type="entry name" value="His_Phos_1"/>
    <property type="match status" value="1"/>
</dbReference>
<dbReference type="RefSeq" id="WP_184003590.1">
    <property type="nucleotide sequence ID" value="NZ_BAABIF010000012.1"/>
</dbReference>
<organism evidence="1 2">
    <name type="scientific">Stakelama sediminis</name>
    <dbReference type="NCBI Taxonomy" id="463200"/>
    <lineage>
        <taxon>Bacteria</taxon>
        <taxon>Pseudomonadati</taxon>
        <taxon>Pseudomonadota</taxon>
        <taxon>Alphaproteobacteria</taxon>
        <taxon>Sphingomonadales</taxon>
        <taxon>Sphingomonadaceae</taxon>
        <taxon>Stakelama</taxon>
    </lineage>
</organism>